<name>A0A0J1H154_9GAMM</name>
<evidence type="ECO:0000313" key="3">
    <source>
        <dbReference type="Proteomes" id="UP000036097"/>
    </source>
</evidence>
<comment type="caution">
    <text evidence="2">The sequence shown here is derived from an EMBL/GenBank/DDBJ whole genome shotgun (WGS) entry which is preliminary data.</text>
</comment>
<keyword evidence="3" id="KW-1185">Reference proteome</keyword>
<feature type="signal peptide" evidence="1">
    <location>
        <begin position="1"/>
        <end position="20"/>
    </location>
</feature>
<evidence type="ECO:0000256" key="1">
    <source>
        <dbReference type="SAM" id="SignalP"/>
    </source>
</evidence>
<protein>
    <recommendedName>
        <fullName evidence="4">Lipoprotein</fullName>
    </recommendedName>
</protein>
<dbReference type="OrthoDB" id="5348860at2"/>
<evidence type="ECO:0000313" key="2">
    <source>
        <dbReference type="EMBL" id="KLV05551.1"/>
    </source>
</evidence>
<keyword evidence="1" id="KW-0732">Signal</keyword>
<gene>
    <name evidence="2" type="ORF">ABT56_11335</name>
</gene>
<evidence type="ECO:0008006" key="4">
    <source>
        <dbReference type="Google" id="ProtNLM"/>
    </source>
</evidence>
<feature type="chain" id="PRO_5005252106" description="Lipoprotein" evidence="1">
    <location>
        <begin position="21"/>
        <end position="242"/>
    </location>
</feature>
<organism evidence="2 3">
    <name type="scientific">Photobacterium aquae</name>
    <dbReference type="NCBI Taxonomy" id="1195763"/>
    <lineage>
        <taxon>Bacteria</taxon>
        <taxon>Pseudomonadati</taxon>
        <taxon>Pseudomonadota</taxon>
        <taxon>Gammaproteobacteria</taxon>
        <taxon>Vibrionales</taxon>
        <taxon>Vibrionaceae</taxon>
        <taxon>Photobacterium</taxon>
    </lineage>
</organism>
<reference evidence="2 3" key="1">
    <citation type="submission" date="2015-05" db="EMBL/GenBank/DDBJ databases">
        <title>Photobacterium galathea sp. nov.</title>
        <authorList>
            <person name="Machado H."/>
            <person name="Gram L."/>
        </authorList>
    </citation>
    <scope>NUCLEOTIDE SEQUENCE [LARGE SCALE GENOMIC DNA]</scope>
    <source>
        <strain evidence="2 3">CGMCC 1.12159</strain>
    </source>
</reference>
<dbReference type="STRING" id="1195763.ABT56_11335"/>
<sequence>MIKKRLIGSVLAATSLLLLAGCESTSGSNEDNNYLNVTMPFSVFSDSEVDVDKLVDDSILKPEGLSLAEDGIRYQSGQADLNGDGELEIFVMFQGGLFCGSGGCTSYLLDDDGDILNRMTVVKPPVLLAETSQNGWRDFIVWSNGAYRLMSHDSQSYPSNPSLQPVVERDIGERTAMGMVMASELYQQDGYDLQPQDAETFFTPDTQYTFTFRHHGDANVLYTALVDLHKGTVDVTSTPAAK</sequence>
<dbReference type="PROSITE" id="PS51257">
    <property type="entry name" value="PROKAR_LIPOPROTEIN"/>
    <property type="match status" value="1"/>
</dbReference>
<dbReference type="PATRIC" id="fig|1195763.3.peg.2384"/>
<accession>A0A0J1H154</accession>
<dbReference type="RefSeq" id="WP_047878979.1">
    <property type="nucleotide sequence ID" value="NZ_LDOT01000013.1"/>
</dbReference>
<dbReference type="EMBL" id="LDOT01000013">
    <property type="protein sequence ID" value="KLV05551.1"/>
    <property type="molecule type" value="Genomic_DNA"/>
</dbReference>
<dbReference type="Proteomes" id="UP000036097">
    <property type="component" value="Unassembled WGS sequence"/>
</dbReference>
<dbReference type="AlphaFoldDB" id="A0A0J1H154"/>
<proteinExistence type="predicted"/>